<dbReference type="InterPro" id="IPR004536">
    <property type="entry name" value="SPS/SelD"/>
</dbReference>
<dbReference type="SUPFAM" id="SSF55326">
    <property type="entry name" value="PurM N-terminal domain-like"/>
    <property type="match status" value="1"/>
</dbReference>
<dbReference type="OrthoDB" id="9772934at2"/>
<feature type="binding site" evidence="9">
    <location>
        <position position="52"/>
    </location>
    <ligand>
        <name>Mg(2+)</name>
        <dbReference type="ChEBI" id="CHEBI:18420"/>
    </ligand>
</feature>
<feature type="binding site" description="in other chain" evidence="9">
    <location>
        <begin position="49"/>
        <end position="51"/>
    </location>
    <ligand>
        <name>ATP</name>
        <dbReference type="ChEBI" id="CHEBI:30616"/>
        <note>ligand shared between dimeric partners</note>
    </ligand>
</feature>
<comment type="subunit">
    <text evidence="9">Homodimer.</text>
</comment>
<evidence type="ECO:0000256" key="5">
    <source>
        <dbReference type="ARBA" id="ARBA00022777"/>
    </source>
</evidence>
<accession>A0A0H4PQG2</accession>
<dbReference type="FunFam" id="3.90.650.10:FF:000004">
    <property type="entry name" value="Selenide, water dikinase"/>
    <property type="match status" value="1"/>
</dbReference>
<evidence type="ECO:0000256" key="4">
    <source>
        <dbReference type="ARBA" id="ARBA00022741"/>
    </source>
</evidence>
<evidence type="ECO:0000313" key="13">
    <source>
        <dbReference type="Proteomes" id="UP000036520"/>
    </source>
</evidence>
<dbReference type="Pfam" id="PF00586">
    <property type="entry name" value="AIRS"/>
    <property type="match status" value="1"/>
</dbReference>
<dbReference type="Proteomes" id="UP000036520">
    <property type="component" value="Chromosome"/>
</dbReference>
<evidence type="ECO:0000259" key="11">
    <source>
        <dbReference type="Pfam" id="PF02769"/>
    </source>
</evidence>
<dbReference type="GO" id="GO:0005737">
    <property type="term" value="C:cytoplasm"/>
    <property type="evidence" value="ECO:0007669"/>
    <property type="project" value="TreeGrafter"/>
</dbReference>
<keyword evidence="5 9" id="KW-0418">Kinase</keyword>
<keyword evidence="13" id="KW-1185">Reference proteome</keyword>
<evidence type="ECO:0000259" key="10">
    <source>
        <dbReference type="Pfam" id="PF00586"/>
    </source>
</evidence>
<feature type="binding site" description="in other chain" evidence="9">
    <location>
        <position position="69"/>
    </location>
    <ligand>
        <name>ATP</name>
        <dbReference type="ChEBI" id="CHEBI:30616"/>
        <note>ligand shared between dimeric partners</note>
    </ligand>
</feature>
<dbReference type="Gene3D" id="3.90.650.10">
    <property type="entry name" value="PurM-like C-terminal domain"/>
    <property type="match status" value="1"/>
</dbReference>
<feature type="domain" description="PurM-like C-terminal" evidence="11">
    <location>
        <begin position="170"/>
        <end position="343"/>
    </location>
</feature>
<evidence type="ECO:0000256" key="8">
    <source>
        <dbReference type="ARBA" id="ARBA00023266"/>
    </source>
</evidence>
<dbReference type="Gene3D" id="3.30.1330.10">
    <property type="entry name" value="PurM-like, N-terminal domain"/>
    <property type="match status" value="1"/>
</dbReference>
<comment type="catalytic activity">
    <reaction evidence="9">
        <text>hydrogenselenide + ATP + H2O = selenophosphate + AMP + phosphate + 2 H(+)</text>
        <dbReference type="Rhea" id="RHEA:18737"/>
        <dbReference type="ChEBI" id="CHEBI:15377"/>
        <dbReference type="ChEBI" id="CHEBI:15378"/>
        <dbReference type="ChEBI" id="CHEBI:16144"/>
        <dbReference type="ChEBI" id="CHEBI:29317"/>
        <dbReference type="ChEBI" id="CHEBI:30616"/>
        <dbReference type="ChEBI" id="CHEBI:43474"/>
        <dbReference type="ChEBI" id="CHEBI:456215"/>
        <dbReference type="EC" id="2.7.9.3"/>
    </reaction>
</comment>
<dbReference type="PIRSF" id="PIRSF036407">
    <property type="entry name" value="Selenphspht_syn"/>
    <property type="match status" value="1"/>
</dbReference>
<proteinExistence type="inferred from homology"/>
<dbReference type="GO" id="GO:0016260">
    <property type="term" value="P:selenocysteine biosynthetic process"/>
    <property type="evidence" value="ECO:0007669"/>
    <property type="project" value="InterPro"/>
</dbReference>
<feature type="binding site" evidence="9">
    <location>
        <position position="92"/>
    </location>
    <ligand>
        <name>Mg(2+)</name>
        <dbReference type="ChEBI" id="CHEBI:18420"/>
    </ligand>
</feature>
<dbReference type="GO" id="GO:0004756">
    <property type="term" value="F:selenide, water dikinase activity"/>
    <property type="evidence" value="ECO:0007669"/>
    <property type="project" value="UniProtKB-UniRule"/>
</dbReference>
<feature type="active site" evidence="9">
    <location>
        <position position="17"/>
    </location>
</feature>
<comment type="function">
    <text evidence="9">Synthesizes selenophosphate from selenide and ATP.</text>
</comment>
<organism evidence="12 13">
    <name type="scientific">Cyclobacterium amurskyense</name>
    <dbReference type="NCBI Taxonomy" id="320787"/>
    <lineage>
        <taxon>Bacteria</taxon>
        <taxon>Pseudomonadati</taxon>
        <taxon>Bacteroidota</taxon>
        <taxon>Cytophagia</taxon>
        <taxon>Cytophagales</taxon>
        <taxon>Cyclobacteriaceae</taxon>
        <taxon>Cyclobacterium</taxon>
    </lineage>
</organism>
<feature type="binding site" description="in other chain" evidence="9">
    <location>
        <position position="92"/>
    </location>
    <ligand>
        <name>ATP</name>
        <dbReference type="ChEBI" id="CHEBI:30616"/>
        <note>ligand shared between dimeric partners</note>
    </ligand>
</feature>
<reference evidence="12 13" key="1">
    <citation type="submission" date="2015-07" db="EMBL/GenBank/DDBJ databases">
        <authorList>
            <person name="Kim K.M."/>
        </authorList>
    </citation>
    <scope>NUCLEOTIDE SEQUENCE [LARGE SCALE GENOMIC DNA]</scope>
    <source>
        <strain evidence="12 13">KCTC 12363</strain>
    </source>
</reference>
<dbReference type="PATRIC" id="fig|320787.5.peg.1155"/>
<dbReference type="InterPro" id="IPR036921">
    <property type="entry name" value="PurM-like_N_sf"/>
</dbReference>
<feature type="binding site" evidence="9">
    <location>
        <begin position="140"/>
        <end position="142"/>
    </location>
    <ligand>
        <name>ATP</name>
        <dbReference type="ChEBI" id="CHEBI:30616"/>
        <note>ligand shared between dimeric partners</note>
    </ligand>
</feature>
<feature type="binding site" evidence="9">
    <location>
        <position position="228"/>
    </location>
    <ligand>
        <name>Mg(2+)</name>
        <dbReference type="ChEBI" id="CHEBI:18420"/>
    </ligand>
</feature>
<evidence type="ECO:0000256" key="9">
    <source>
        <dbReference type="HAMAP-Rule" id="MF_00625"/>
    </source>
</evidence>
<evidence type="ECO:0000256" key="7">
    <source>
        <dbReference type="ARBA" id="ARBA00022842"/>
    </source>
</evidence>
<evidence type="ECO:0000256" key="1">
    <source>
        <dbReference type="ARBA" id="ARBA00008026"/>
    </source>
</evidence>
<dbReference type="InterPro" id="IPR023061">
    <property type="entry name" value="SelD_I"/>
</dbReference>
<dbReference type="EMBL" id="CP012040">
    <property type="protein sequence ID" value="AKP50492.1"/>
    <property type="molecule type" value="Genomic_DNA"/>
</dbReference>
<evidence type="ECO:0000256" key="2">
    <source>
        <dbReference type="ARBA" id="ARBA00022679"/>
    </source>
</evidence>
<dbReference type="AlphaFoldDB" id="A0A0H4PQG2"/>
<keyword evidence="8 9" id="KW-0711">Selenium</keyword>
<dbReference type="FunFam" id="3.30.1330.10:FF:000003">
    <property type="entry name" value="Selenide, water dikinase"/>
    <property type="match status" value="1"/>
</dbReference>
<protein>
    <recommendedName>
        <fullName evidence="9">Selenide, water dikinase</fullName>
        <ecNumber evidence="9">2.7.9.3</ecNumber>
    </recommendedName>
    <alternativeName>
        <fullName evidence="9">Selenium donor protein</fullName>
    </alternativeName>
    <alternativeName>
        <fullName evidence="9">Selenophosphate synthase</fullName>
    </alternativeName>
</protein>
<dbReference type="EC" id="2.7.9.3" evidence="9"/>
<keyword evidence="3 9" id="KW-0479">Metal-binding</keyword>
<dbReference type="PANTHER" id="PTHR10256">
    <property type="entry name" value="SELENIDE, WATER DIKINASE"/>
    <property type="match status" value="1"/>
</dbReference>
<dbReference type="PANTHER" id="PTHR10256:SF0">
    <property type="entry name" value="INACTIVE SELENIDE, WATER DIKINASE-LIKE PROTEIN-RELATED"/>
    <property type="match status" value="1"/>
</dbReference>
<feature type="domain" description="PurM-like N-terminal" evidence="10">
    <location>
        <begin position="51"/>
        <end position="157"/>
    </location>
</feature>
<dbReference type="RefSeq" id="WP_048644362.1">
    <property type="nucleotide sequence ID" value="NZ_CP012040.1"/>
</dbReference>
<sequence length="349" mass="37119">MENHTFKLTKYSHGAGCGCKISPAVLSEILNSENTAKINFPNLLVGNEESDDAAVVSLDGETAIVSTTDFFMPIVDDPFDFGAIAATNALSDIYAMGATPLMAIAILGWPISKLPAAVAAKVLEGGRSVCHKAGIPLAGGHSIDAPEPIFGLAVTGKIAVNHVKRNSTAKVGDRLYLTKPIGVGMVTTAEKKELADKNDVLQAKTSMLKLNDIGAEAAAWTEVHAMTDVTGFGLGGHLTEMCKGAAVSAQLRLDDIPCFDFVQKYIDLDCIPGGTYRNWDSYGQGIAVSSERDKLILADPQTSGGLLMAVDPDKSDLFERKMKEKGCNLSSFGEIISKHEKIIYLNNLV</sequence>
<name>A0A0H4PQG2_9BACT</name>
<keyword evidence="4 9" id="KW-0547">Nucleotide-binding</keyword>
<keyword evidence="7 9" id="KW-0460">Magnesium</keyword>
<evidence type="ECO:0000256" key="3">
    <source>
        <dbReference type="ARBA" id="ARBA00022723"/>
    </source>
</evidence>
<comment type="cofactor">
    <cofactor evidence="9">
        <name>Mg(2+)</name>
        <dbReference type="ChEBI" id="CHEBI:18420"/>
    </cofactor>
    <text evidence="9">Binds 1 Mg(2+) ion per monomer.</text>
</comment>
<keyword evidence="6 9" id="KW-0067">ATP-binding</keyword>
<keyword evidence="2 9" id="KW-0808">Transferase</keyword>
<gene>
    <name evidence="9" type="primary">selD</name>
    <name evidence="12" type="ORF">CA2015_1040</name>
</gene>
<dbReference type="CDD" id="cd02195">
    <property type="entry name" value="SelD"/>
    <property type="match status" value="1"/>
</dbReference>
<dbReference type="NCBIfam" id="NF002098">
    <property type="entry name" value="PRK00943.1"/>
    <property type="match status" value="1"/>
</dbReference>
<feature type="site" description="Important for catalytic activity" evidence="9">
    <location>
        <position position="20"/>
    </location>
</feature>
<dbReference type="SUPFAM" id="SSF56042">
    <property type="entry name" value="PurM C-terminal domain-like"/>
    <property type="match status" value="1"/>
</dbReference>
<evidence type="ECO:0000256" key="6">
    <source>
        <dbReference type="ARBA" id="ARBA00022840"/>
    </source>
</evidence>
<feature type="binding site" description="in other chain" evidence="9">
    <location>
        <position position="20"/>
    </location>
    <ligand>
        <name>ATP</name>
        <dbReference type="ChEBI" id="CHEBI:30616"/>
        <note>ligand shared between dimeric partners</note>
    </ligand>
</feature>
<dbReference type="InterPro" id="IPR036676">
    <property type="entry name" value="PurM-like_C_sf"/>
</dbReference>
<dbReference type="InterPro" id="IPR016188">
    <property type="entry name" value="PurM-like_N"/>
</dbReference>
<evidence type="ECO:0000313" key="12">
    <source>
        <dbReference type="EMBL" id="AKP50492.1"/>
    </source>
</evidence>
<dbReference type="Pfam" id="PF02769">
    <property type="entry name" value="AIRS_C"/>
    <property type="match status" value="1"/>
</dbReference>
<comment type="similarity">
    <text evidence="1 9">Belongs to the selenophosphate synthase 1 family. Class I subfamily.</text>
</comment>
<dbReference type="InterPro" id="IPR010918">
    <property type="entry name" value="PurM-like_C_dom"/>
</dbReference>
<dbReference type="STRING" id="320787.CA2015_1040"/>
<dbReference type="KEGG" id="camu:CA2015_1040"/>
<dbReference type="GO" id="GO:0005524">
    <property type="term" value="F:ATP binding"/>
    <property type="evidence" value="ECO:0007669"/>
    <property type="project" value="UniProtKB-UniRule"/>
</dbReference>
<dbReference type="NCBIfam" id="TIGR00476">
    <property type="entry name" value="selD"/>
    <property type="match status" value="1"/>
</dbReference>
<dbReference type="HAMAP" id="MF_00625">
    <property type="entry name" value="SelD"/>
    <property type="match status" value="1"/>
</dbReference>
<dbReference type="GO" id="GO:0000287">
    <property type="term" value="F:magnesium ion binding"/>
    <property type="evidence" value="ECO:0007669"/>
    <property type="project" value="UniProtKB-UniRule"/>
</dbReference>